<keyword evidence="3 5" id="KW-0221">Differentiation</keyword>
<comment type="similarity">
    <text evidence="1 5">Belongs to the Frigida family.</text>
</comment>
<gene>
    <name evidence="7" type="primary">LOC110793400</name>
</gene>
<sequence>MELKEKEVKELNQQVELKEKLVNKGHDALEMKGKRLNEHCKQTELKEQEITKRCEAMETKEGQTNKRLASTEKRIDARSKGVKYKEKLLTERSRILELKEKQTNVSCESEVLLEKAVDEAFIQKQSDENCILTRCQSQEHKERQMVSSSPDLRNLGISQAARDVDSSSPIKGVDMQLLCRNTDVEGMRLYLNEHLKEHNKSPYKILDALKCAPDPGKLVLDVFQSFHLRFPDKYQGVNNKISCINLLLELMKLSPPLTHEVKEEATNYSALKANLKENDFLMEKYGFLQFLATFKLAGFCDSNELFSMFKSFFNGYDVFRPEDNPSLCCALGLSKKIPGLIKSLINEKKRLLAVKCI</sequence>
<evidence type="ECO:0000313" key="6">
    <source>
        <dbReference type="Proteomes" id="UP000813463"/>
    </source>
</evidence>
<dbReference type="PANTHER" id="PTHR31791">
    <property type="entry name" value="FRIGIDA-LIKE PROTEIN 3-RELATED"/>
    <property type="match status" value="1"/>
</dbReference>
<dbReference type="Pfam" id="PF07899">
    <property type="entry name" value="Frigida"/>
    <property type="match status" value="1"/>
</dbReference>
<dbReference type="InterPro" id="IPR012474">
    <property type="entry name" value="Frigida"/>
</dbReference>
<dbReference type="RefSeq" id="XP_056697515.1">
    <property type="nucleotide sequence ID" value="XM_056841537.1"/>
</dbReference>
<evidence type="ECO:0000256" key="4">
    <source>
        <dbReference type="ARBA" id="ARBA00023089"/>
    </source>
</evidence>
<reference evidence="6" key="1">
    <citation type="journal article" date="2021" name="Nat. Commun.">
        <title>Genomic analyses provide insights into spinach domestication and the genetic basis of agronomic traits.</title>
        <authorList>
            <person name="Cai X."/>
            <person name="Sun X."/>
            <person name="Xu C."/>
            <person name="Sun H."/>
            <person name="Wang X."/>
            <person name="Ge C."/>
            <person name="Zhang Z."/>
            <person name="Wang Q."/>
            <person name="Fei Z."/>
            <person name="Jiao C."/>
            <person name="Wang Q."/>
        </authorList>
    </citation>
    <scope>NUCLEOTIDE SEQUENCE [LARGE SCALE GENOMIC DNA]</scope>
    <source>
        <strain evidence="6">cv. Varoflay</strain>
    </source>
</reference>
<proteinExistence type="inferred from homology"/>
<organism evidence="6 7">
    <name type="scientific">Spinacia oleracea</name>
    <name type="common">Spinach</name>
    <dbReference type="NCBI Taxonomy" id="3562"/>
    <lineage>
        <taxon>Eukaryota</taxon>
        <taxon>Viridiplantae</taxon>
        <taxon>Streptophyta</taxon>
        <taxon>Embryophyta</taxon>
        <taxon>Tracheophyta</taxon>
        <taxon>Spermatophyta</taxon>
        <taxon>Magnoliopsida</taxon>
        <taxon>eudicotyledons</taxon>
        <taxon>Gunneridae</taxon>
        <taxon>Pentapetalae</taxon>
        <taxon>Caryophyllales</taxon>
        <taxon>Chenopodiaceae</taxon>
        <taxon>Chenopodioideae</taxon>
        <taxon>Anserineae</taxon>
        <taxon>Spinacia</taxon>
    </lineage>
</organism>
<reference evidence="7" key="2">
    <citation type="submission" date="2025-08" db="UniProtKB">
        <authorList>
            <consortium name="RefSeq"/>
        </authorList>
    </citation>
    <scope>IDENTIFICATION</scope>
    <source>
        <tissue evidence="7">Leaf</tissue>
    </source>
</reference>
<keyword evidence="2 5" id="KW-0217">Developmental protein</keyword>
<accession>A0ABM3RPG3</accession>
<evidence type="ECO:0000256" key="5">
    <source>
        <dbReference type="RuleBase" id="RU364012"/>
    </source>
</evidence>
<evidence type="ECO:0000256" key="2">
    <source>
        <dbReference type="ARBA" id="ARBA00022473"/>
    </source>
</evidence>
<evidence type="ECO:0000256" key="1">
    <source>
        <dbReference type="ARBA" id="ARBA00008956"/>
    </source>
</evidence>
<dbReference type="GeneID" id="110793400"/>
<keyword evidence="6" id="KW-1185">Reference proteome</keyword>
<evidence type="ECO:0000256" key="3">
    <source>
        <dbReference type="ARBA" id="ARBA00022782"/>
    </source>
</evidence>
<protein>
    <recommendedName>
        <fullName evidence="5">FRIGIDA-like protein</fullName>
    </recommendedName>
</protein>
<keyword evidence="4 5" id="KW-0287">Flowering</keyword>
<name>A0ABM3RPG3_SPIOL</name>
<dbReference type="Proteomes" id="UP000813463">
    <property type="component" value="Chromosome 4"/>
</dbReference>
<dbReference type="PANTHER" id="PTHR31791:SF47">
    <property type="entry name" value="INACTIVE FRIGIDA-LIKE PROTEIN 2"/>
    <property type="match status" value="1"/>
</dbReference>
<evidence type="ECO:0000313" key="7">
    <source>
        <dbReference type="RefSeq" id="XP_056697515.1"/>
    </source>
</evidence>